<organism evidence="1 2">
    <name type="scientific">Paucibacter sediminis</name>
    <dbReference type="NCBI Taxonomy" id="3019553"/>
    <lineage>
        <taxon>Bacteria</taxon>
        <taxon>Pseudomonadati</taxon>
        <taxon>Pseudomonadota</taxon>
        <taxon>Betaproteobacteria</taxon>
        <taxon>Burkholderiales</taxon>
        <taxon>Sphaerotilaceae</taxon>
        <taxon>Roseateles</taxon>
    </lineage>
</organism>
<evidence type="ECO:0000313" key="1">
    <source>
        <dbReference type="EMBL" id="WIT14158.1"/>
    </source>
</evidence>
<accession>A0AA95NID9</accession>
<keyword evidence="2" id="KW-1185">Reference proteome</keyword>
<name>A0AA95NID9_9BURK</name>
<dbReference type="RefSeq" id="WP_285235286.1">
    <property type="nucleotide sequence ID" value="NZ_CP116346.1"/>
</dbReference>
<evidence type="ECO:0000313" key="2">
    <source>
        <dbReference type="Proteomes" id="UP001177769"/>
    </source>
</evidence>
<dbReference type="EMBL" id="CP116346">
    <property type="protein sequence ID" value="WIT14158.1"/>
    <property type="molecule type" value="Genomic_DNA"/>
</dbReference>
<gene>
    <name evidence="1" type="ORF">PFX98_11180</name>
</gene>
<dbReference type="Proteomes" id="UP001177769">
    <property type="component" value="Chromosome"/>
</dbReference>
<dbReference type="KEGG" id="pais:PFX98_11180"/>
<reference evidence="1" key="1">
    <citation type="submission" date="2023-01" db="EMBL/GenBank/DDBJ databases">
        <title>Whole genome sequence of Paucibacter sp. S2-9 isolated from pond sediment.</title>
        <authorList>
            <person name="Jung J.Y."/>
        </authorList>
    </citation>
    <scope>NUCLEOTIDE SEQUENCE</scope>
    <source>
        <strain evidence="1">S2-9</strain>
    </source>
</reference>
<protein>
    <submittedName>
        <fullName evidence="1">Uncharacterized protein</fullName>
    </submittedName>
</protein>
<sequence length="99" mass="11040">MAIYTYTRYVGDVEHTDRTMALKLFAGKHHTKAYPTTEELMQFGTEVCGVVRPGPVLQRIAQAMQETLDDAKGDARIPPDLLALMEPVWQDGMAYAPKA</sequence>
<dbReference type="AlphaFoldDB" id="A0AA95NID9"/>
<proteinExistence type="predicted"/>